<dbReference type="OrthoDB" id="103454at2759"/>
<dbReference type="Proteomes" id="UP000267096">
    <property type="component" value="Unassembled WGS sequence"/>
</dbReference>
<evidence type="ECO:0000259" key="5">
    <source>
        <dbReference type="Pfam" id="PF08801"/>
    </source>
</evidence>
<dbReference type="GO" id="GO:0017056">
    <property type="term" value="F:structural constituent of nuclear pore"/>
    <property type="evidence" value="ECO:0007669"/>
    <property type="project" value="InterPro"/>
</dbReference>
<evidence type="ECO:0000313" key="8">
    <source>
        <dbReference type="WBParaSite" id="ASIM_0002010901-mRNA-1"/>
    </source>
</evidence>
<dbReference type="Gene3D" id="2.130.10.10">
    <property type="entry name" value="YVTN repeat-like/Quinoprotein amine dehydrogenase"/>
    <property type="match status" value="1"/>
</dbReference>
<gene>
    <name evidence="6" type="ORF">ASIM_LOCUS19493</name>
</gene>
<dbReference type="WBParaSite" id="ASIM_0002010901-mRNA-1">
    <property type="protein sequence ID" value="ASIM_0002010901-mRNA-1"/>
    <property type="gene ID" value="ASIM_0002010901"/>
</dbReference>
<dbReference type="PANTHER" id="PTHR13405:SF11">
    <property type="entry name" value="NUCLEAR PORE COMPLEX PROTEIN NUP133"/>
    <property type="match status" value="1"/>
</dbReference>
<dbReference type="InterPro" id="IPR014908">
    <property type="entry name" value="Nucleoporin_Nup133/Nup155_N"/>
</dbReference>
<dbReference type="GO" id="GO:0006606">
    <property type="term" value="P:protein import into nucleus"/>
    <property type="evidence" value="ECO:0007669"/>
    <property type="project" value="TreeGrafter"/>
</dbReference>
<name>A0A0M3KGJ5_ANISI</name>
<comment type="similarity">
    <text evidence="2">Belongs to the nucleoporin Nup133 family.</text>
</comment>
<dbReference type="PANTHER" id="PTHR13405">
    <property type="entry name" value="NUCLEAR PORE COMPLEX PROTEIN NUP133"/>
    <property type="match status" value="1"/>
</dbReference>
<dbReference type="InterPro" id="IPR015943">
    <property type="entry name" value="WD40/YVTN_repeat-like_dom_sf"/>
</dbReference>
<evidence type="ECO:0000313" key="6">
    <source>
        <dbReference type="EMBL" id="VDK70011.1"/>
    </source>
</evidence>
<organism evidence="8">
    <name type="scientific">Anisakis simplex</name>
    <name type="common">Herring worm</name>
    <dbReference type="NCBI Taxonomy" id="6269"/>
    <lineage>
        <taxon>Eukaryota</taxon>
        <taxon>Metazoa</taxon>
        <taxon>Ecdysozoa</taxon>
        <taxon>Nematoda</taxon>
        <taxon>Chromadorea</taxon>
        <taxon>Rhabditida</taxon>
        <taxon>Spirurina</taxon>
        <taxon>Ascaridomorpha</taxon>
        <taxon>Ascaridoidea</taxon>
        <taxon>Anisakidae</taxon>
        <taxon>Anisakis</taxon>
        <taxon>Anisakis simplex complex</taxon>
    </lineage>
</organism>
<dbReference type="Pfam" id="PF08801">
    <property type="entry name" value="Nucleoporin_N"/>
    <property type="match status" value="1"/>
</dbReference>
<evidence type="ECO:0000256" key="4">
    <source>
        <dbReference type="ARBA" id="ARBA00023242"/>
    </source>
</evidence>
<evidence type="ECO:0000256" key="3">
    <source>
        <dbReference type="ARBA" id="ARBA00022448"/>
    </source>
</evidence>
<protein>
    <submittedName>
        <fullName evidence="8">Nuclear pore complex protein 15 (inferred by orthology to a C. elegans protein)</fullName>
    </submittedName>
</protein>
<proteinExistence type="inferred from homology"/>
<evidence type="ECO:0000256" key="1">
    <source>
        <dbReference type="ARBA" id="ARBA00004123"/>
    </source>
</evidence>
<evidence type="ECO:0000313" key="7">
    <source>
        <dbReference type="Proteomes" id="UP000267096"/>
    </source>
</evidence>
<accession>A0A0M3KGJ5</accession>
<dbReference type="EMBL" id="UYRR01037341">
    <property type="protein sequence ID" value="VDK70011.1"/>
    <property type="molecule type" value="Genomic_DNA"/>
</dbReference>
<keyword evidence="7" id="KW-1185">Reference proteome</keyword>
<dbReference type="SUPFAM" id="SSF117289">
    <property type="entry name" value="Nucleoporin domain"/>
    <property type="match status" value="1"/>
</dbReference>
<sequence>MTEEDLLLDPVGDDYPSLVGEALLSLDNDEFSCSASLSENGYVWMVVGRRLFVWKLENEKASANAAYQLSLPPSGLPYNVRTVRVYLRPNSSNVGVIAISPEGTIRHWPNIGRSYSDSSVDLEREVALSLDEVIDSGELVQICFLVYSTPIDSKRHQMFLIL</sequence>
<dbReference type="GO" id="GO:0031080">
    <property type="term" value="C:nuclear pore outer ring"/>
    <property type="evidence" value="ECO:0007669"/>
    <property type="project" value="TreeGrafter"/>
</dbReference>
<comment type="subcellular location">
    <subcellularLocation>
        <location evidence="1">Nucleus</location>
    </subcellularLocation>
</comment>
<keyword evidence="4" id="KW-0539">Nucleus</keyword>
<dbReference type="InterPro" id="IPR037624">
    <property type="entry name" value="Nup133-like"/>
</dbReference>
<dbReference type="AlphaFoldDB" id="A0A0M3KGJ5"/>
<feature type="domain" description="Nucleoporin Nup133/Nup155-like N-terminal" evidence="5">
    <location>
        <begin position="32"/>
        <end position="114"/>
    </location>
</feature>
<dbReference type="GO" id="GO:0016973">
    <property type="term" value="P:poly(A)+ mRNA export from nucleus"/>
    <property type="evidence" value="ECO:0007669"/>
    <property type="project" value="TreeGrafter"/>
</dbReference>
<dbReference type="GO" id="GO:0000972">
    <property type="term" value="P:transcription-dependent tethering of RNA polymerase II gene DNA at nuclear periphery"/>
    <property type="evidence" value="ECO:0007669"/>
    <property type="project" value="TreeGrafter"/>
</dbReference>
<evidence type="ECO:0000256" key="2">
    <source>
        <dbReference type="ARBA" id="ARBA00005569"/>
    </source>
</evidence>
<reference evidence="8" key="1">
    <citation type="submission" date="2017-02" db="UniProtKB">
        <authorList>
            <consortium name="WormBaseParasite"/>
        </authorList>
    </citation>
    <scope>IDENTIFICATION</scope>
</reference>
<reference evidence="6 7" key="2">
    <citation type="submission" date="2018-11" db="EMBL/GenBank/DDBJ databases">
        <authorList>
            <consortium name="Pathogen Informatics"/>
        </authorList>
    </citation>
    <scope>NUCLEOTIDE SEQUENCE [LARGE SCALE GENOMIC DNA]</scope>
</reference>
<keyword evidence="3" id="KW-0813">Transport</keyword>